<sequence>MTIQNEIQNDRKKILRLLVEVHSQHITLNDNHSIGDNKNCKICQIFIQLNESDNILREKLKLIQEDKNFIQDFNNLRRSLGRLPQEKEYKNKIEVIERFGSWNNFLNKTQNYFNR</sequence>
<gene>
    <name evidence="1" type="ORF">CBF32_11660</name>
</gene>
<organism evidence="1 2">
    <name type="scientific">Vagococcus fluvialis</name>
    <dbReference type="NCBI Taxonomy" id="2738"/>
    <lineage>
        <taxon>Bacteria</taxon>
        <taxon>Bacillati</taxon>
        <taxon>Bacillota</taxon>
        <taxon>Bacilli</taxon>
        <taxon>Lactobacillales</taxon>
        <taxon>Enterococcaceae</taxon>
        <taxon>Vagococcus</taxon>
    </lineage>
</organism>
<dbReference type="GeneID" id="63147447"/>
<dbReference type="InterPro" id="IPR041025">
    <property type="entry name" value="HNH_repeat"/>
</dbReference>
<dbReference type="EMBL" id="NGJX01000015">
    <property type="protein sequence ID" value="RST99393.1"/>
    <property type="molecule type" value="Genomic_DNA"/>
</dbReference>
<dbReference type="OrthoDB" id="2199544at2"/>
<dbReference type="AlphaFoldDB" id="A0A369ANE6"/>
<evidence type="ECO:0000313" key="1">
    <source>
        <dbReference type="EMBL" id="RST99393.1"/>
    </source>
</evidence>
<name>A0A369ANE6_9ENTE</name>
<dbReference type="Proteomes" id="UP000288197">
    <property type="component" value="Unassembled WGS sequence"/>
</dbReference>
<reference evidence="1 2" key="1">
    <citation type="submission" date="2017-05" db="EMBL/GenBank/DDBJ databases">
        <title>Vagococcus spp. assemblies.</title>
        <authorList>
            <person name="Gulvik C.A."/>
        </authorList>
    </citation>
    <scope>NUCLEOTIDE SEQUENCE [LARGE SCALE GENOMIC DNA]</scope>
    <source>
        <strain evidence="1 2">NCFB 2497</strain>
    </source>
</reference>
<dbReference type="Pfam" id="PF18780">
    <property type="entry name" value="HNH_repeat"/>
    <property type="match status" value="1"/>
</dbReference>
<keyword evidence="2" id="KW-1185">Reference proteome</keyword>
<comment type="caution">
    <text evidence="1">The sequence shown here is derived from an EMBL/GenBank/DDBJ whole genome shotgun (WGS) entry which is preliminary data.</text>
</comment>
<evidence type="ECO:0000313" key="2">
    <source>
        <dbReference type="Proteomes" id="UP000288197"/>
    </source>
</evidence>
<proteinExistence type="predicted"/>
<protein>
    <submittedName>
        <fullName evidence="1">Uncharacterized protein</fullName>
    </submittedName>
</protein>
<accession>A0A369ANE6</accession>
<dbReference type="RefSeq" id="WP_114290462.1">
    <property type="nucleotide sequence ID" value="NZ_CP122523.1"/>
</dbReference>